<evidence type="ECO:0000313" key="2">
    <source>
        <dbReference type="Proteomes" id="UP000733379"/>
    </source>
</evidence>
<dbReference type="RefSeq" id="WP_215919752.1">
    <property type="nucleotide sequence ID" value="NZ_JAHKNI010000008.1"/>
</dbReference>
<dbReference type="Proteomes" id="UP000733379">
    <property type="component" value="Unassembled WGS sequence"/>
</dbReference>
<sequence length="67" mass="7480">MQAPADPRSAAVRLLWQIRAAGYTVEEFIALLRVDPFFDTAPLAPVQDFWTIPPSHSECADQLPKRG</sequence>
<organism evidence="1 2">
    <name type="scientific">Nocardia albiluteola</name>
    <dbReference type="NCBI Taxonomy" id="2842303"/>
    <lineage>
        <taxon>Bacteria</taxon>
        <taxon>Bacillati</taxon>
        <taxon>Actinomycetota</taxon>
        <taxon>Actinomycetes</taxon>
        <taxon>Mycobacteriales</taxon>
        <taxon>Nocardiaceae</taxon>
        <taxon>Nocardia</taxon>
    </lineage>
</organism>
<evidence type="ECO:0000313" key="1">
    <source>
        <dbReference type="EMBL" id="MBU3064502.1"/>
    </source>
</evidence>
<name>A0ABS6B2I3_9NOCA</name>
<dbReference type="EMBL" id="JAHKNI010000008">
    <property type="protein sequence ID" value="MBU3064502.1"/>
    <property type="molecule type" value="Genomic_DNA"/>
</dbReference>
<gene>
    <name evidence="1" type="ORF">KO481_23580</name>
</gene>
<comment type="caution">
    <text evidence="1">The sequence shown here is derived from an EMBL/GenBank/DDBJ whole genome shotgun (WGS) entry which is preliminary data.</text>
</comment>
<protein>
    <submittedName>
        <fullName evidence="1">Uncharacterized protein</fullName>
    </submittedName>
</protein>
<keyword evidence="2" id="KW-1185">Reference proteome</keyword>
<accession>A0ABS6B2I3</accession>
<proteinExistence type="predicted"/>
<reference evidence="1 2" key="1">
    <citation type="submission" date="2021-06" db="EMBL/GenBank/DDBJ databases">
        <title>Actinomycetes sequencing.</title>
        <authorList>
            <person name="Shan Q."/>
        </authorList>
    </citation>
    <scope>NUCLEOTIDE SEQUENCE [LARGE SCALE GENOMIC DNA]</scope>
    <source>
        <strain evidence="1 2">NEAU-G5</strain>
    </source>
</reference>